<dbReference type="CDD" id="cd00024">
    <property type="entry name" value="CD_CSD"/>
    <property type="match status" value="1"/>
</dbReference>
<dbReference type="Pfam" id="PF16495">
    <property type="entry name" value="SWIRM-assoc_1"/>
    <property type="match status" value="1"/>
</dbReference>
<dbReference type="Gene3D" id="1.10.10.60">
    <property type="entry name" value="Homeodomain-like"/>
    <property type="match status" value="1"/>
</dbReference>
<dbReference type="PROSITE" id="PS52032">
    <property type="entry name" value="MARR_BRCT_CHROMO"/>
    <property type="match status" value="1"/>
</dbReference>
<feature type="region of interest" description="Disordered" evidence="7">
    <location>
        <begin position="668"/>
        <end position="696"/>
    </location>
</feature>
<dbReference type="PANTHER" id="PTHR15381:SF1">
    <property type="entry name" value="CHONDROITIN SULFATE PROTEOGLYCAN 5"/>
    <property type="match status" value="1"/>
</dbReference>
<dbReference type="GO" id="GO:0048858">
    <property type="term" value="P:cell projection morphogenesis"/>
    <property type="evidence" value="ECO:0007669"/>
    <property type="project" value="TreeGrafter"/>
</dbReference>
<keyword evidence="2" id="KW-0156">Chromatin regulator</keyword>
<dbReference type="PROSITE" id="PS51293">
    <property type="entry name" value="SANT"/>
    <property type="match status" value="1"/>
</dbReference>
<dbReference type="Gene3D" id="1.10.10.10">
    <property type="entry name" value="Winged helix-like DNA-binding domain superfamily/Winged helix DNA-binding domain"/>
    <property type="match status" value="1"/>
</dbReference>
<feature type="domain" description="SANT" evidence="10">
    <location>
        <begin position="528"/>
        <end position="579"/>
    </location>
</feature>
<evidence type="ECO:0000256" key="2">
    <source>
        <dbReference type="ARBA" id="ARBA00022853"/>
    </source>
</evidence>
<feature type="domain" description="SWIRM" evidence="9">
    <location>
        <begin position="367"/>
        <end position="457"/>
    </location>
</feature>
<evidence type="ECO:0000313" key="12">
    <source>
        <dbReference type="Ensembl" id="ENSONIP00000027894.1"/>
    </source>
</evidence>
<evidence type="ECO:0000256" key="5">
    <source>
        <dbReference type="ARBA" id="ARBA00023242"/>
    </source>
</evidence>
<evidence type="ECO:0000256" key="4">
    <source>
        <dbReference type="ARBA" id="ARBA00023163"/>
    </source>
</evidence>
<evidence type="ECO:0000256" key="3">
    <source>
        <dbReference type="ARBA" id="ARBA00023015"/>
    </source>
</evidence>
<feature type="compositionally biased region" description="Basic and acidic residues" evidence="7">
    <location>
        <begin position="677"/>
        <end position="696"/>
    </location>
</feature>
<reference evidence="12" key="2">
    <citation type="submission" date="2025-08" db="UniProtKB">
        <authorList>
            <consortium name="Ensembl"/>
        </authorList>
    </citation>
    <scope>IDENTIFICATION</scope>
</reference>
<dbReference type="SMART" id="SM00717">
    <property type="entry name" value="SANT"/>
    <property type="match status" value="1"/>
</dbReference>
<dbReference type="AlphaFoldDB" id="A0A669AXM9"/>
<dbReference type="InterPro" id="IPR007526">
    <property type="entry name" value="SWIRM"/>
</dbReference>
<dbReference type="SUPFAM" id="SSF52113">
    <property type="entry name" value="BRCT domain"/>
    <property type="match status" value="1"/>
</dbReference>
<dbReference type="FunFam" id="1.10.10.10:FF:001141">
    <property type="entry name" value="SWI/SNF complex subunit SMARCC1"/>
    <property type="match status" value="1"/>
</dbReference>
<keyword evidence="5" id="KW-0539">Nucleus</keyword>
<dbReference type="InterPro" id="IPR049898">
    <property type="entry name" value="MARR_BRCT_CHROMO"/>
</dbReference>
<keyword evidence="3" id="KW-0805">Transcription regulation</keyword>
<evidence type="ECO:0000259" key="9">
    <source>
        <dbReference type="PROSITE" id="PS50934"/>
    </source>
</evidence>
<proteinExistence type="inferred from homology"/>
<dbReference type="InterPro" id="IPR001005">
    <property type="entry name" value="SANT/Myb"/>
</dbReference>
<comment type="similarity">
    <text evidence="6">Belongs to the SMARCC family.</text>
</comment>
<dbReference type="GO" id="GO:0006325">
    <property type="term" value="P:chromatin organization"/>
    <property type="evidence" value="ECO:0007669"/>
    <property type="project" value="UniProtKB-KW"/>
</dbReference>
<dbReference type="InterPro" id="IPR032451">
    <property type="entry name" value="SMARCC_C"/>
</dbReference>
<keyword evidence="4" id="KW-0804">Transcription</keyword>
<dbReference type="Pfam" id="PF16496">
    <property type="entry name" value="SWIRM-assoc_2"/>
    <property type="match status" value="1"/>
</dbReference>
<dbReference type="SMART" id="SM00298">
    <property type="entry name" value="CHROMO"/>
    <property type="match status" value="1"/>
</dbReference>
<feature type="domain" description="Chromo" evidence="11">
    <location>
        <begin position="25"/>
        <end position="299"/>
    </location>
</feature>
<dbReference type="InterPro" id="IPR032450">
    <property type="entry name" value="SMARCC_N"/>
</dbReference>
<reference evidence="13" key="1">
    <citation type="submission" date="2012-01" db="EMBL/GenBank/DDBJ databases">
        <title>The Genome Sequence of Oreochromis niloticus (Nile Tilapia).</title>
        <authorList>
            <consortium name="Broad Institute Genome Assembly Team"/>
            <consortium name="Broad Institute Sequencing Platform"/>
            <person name="Di Palma F."/>
            <person name="Johnson J."/>
            <person name="Lander E.S."/>
            <person name="Lindblad-Toh K."/>
        </authorList>
    </citation>
    <scope>NUCLEOTIDE SEQUENCE [LARGE SCALE GENOMIC DNA]</scope>
</reference>
<organism evidence="12 13">
    <name type="scientific">Oreochromis niloticus</name>
    <name type="common">Nile tilapia</name>
    <name type="synonym">Tilapia nilotica</name>
    <dbReference type="NCBI Taxonomy" id="8128"/>
    <lineage>
        <taxon>Eukaryota</taxon>
        <taxon>Metazoa</taxon>
        <taxon>Chordata</taxon>
        <taxon>Craniata</taxon>
        <taxon>Vertebrata</taxon>
        <taxon>Euteleostomi</taxon>
        <taxon>Actinopterygii</taxon>
        <taxon>Neopterygii</taxon>
        <taxon>Teleostei</taxon>
        <taxon>Neoteleostei</taxon>
        <taxon>Acanthomorphata</taxon>
        <taxon>Ovalentaria</taxon>
        <taxon>Cichlomorphae</taxon>
        <taxon>Cichliformes</taxon>
        <taxon>Cichlidae</taxon>
        <taxon>African cichlids</taxon>
        <taxon>Pseudocrenilabrinae</taxon>
        <taxon>Oreochromini</taxon>
        <taxon>Oreochromis</taxon>
    </lineage>
</organism>
<feature type="compositionally biased region" description="Gly residues" evidence="7">
    <location>
        <begin position="9"/>
        <end position="22"/>
    </location>
</feature>
<evidence type="ECO:0000256" key="7">
    <source>
        <dbReference type="SAM" id="MobiDB-lite"/>
    </source>
</evidence>
<evidence type="ECO:0000313" key="13">
    <source>
        <dbReference type="Proteomes" id="UP000005207"/>
    </source>
</evidence>
<dbReference type="Pfam" id="PF00249">
    <property type="entry name" value="Myb_DNA-binding"/>
    <property type="match status" value="1"/>
</dbReference>
<evidence type="ECO:0000256" key="1">
    <source>
        <dbReference type="ARBA" id="ARBA00004123"/>
    </source>
</evidence>
<dbReference type="Ensembl" id="ENSONIT00000087470.1">
    <property type="protein sequence ID" value="ENSONIP00000027894.1"/>
    <property type="gene ID" value="ENSONIG00000006605.2"/>
</dbReference>
<dbReference type="InterPro" id="IPR036420">
    <property type="entry name" value="BRCT_dom_sf"/>
</dbReference>
<dbReference type="GeneTree" id="ENSGT00940000155746"/>
<comment type="subcellular location">
    <subcellularLocation>
        <location evidence="1">Nucleus</location>
    </subcellularLocation>
</comment>
<dbReference type="Pfam" id="PF04433">
    <property type="entry name" value="SWIRM"/>
    <property type="match status" value="1"/>
</dbReference>
<dbReference type="InterPro" id="IPR000953">
    <property type="entry name" value="Chromo/chromo_shadow_dom"/>
</dbReference>
<accession>A0A669AXM9</accession>
<feature type="region of interest" description="Disordered" evidence="7">
    <location>
        <begin position="1"/>
        <end position="27"/>
    </location>
</feature>
<dbReference type="SUPFAM" id="SSF46689">
    <property type="entry name" value="Homeodomain-like"/>
    <property type="match status" value="2"/>
</dbReference>
<dbReference type="PANTHER" id="PTHR15381">
    <property type="entry name" value="CHONDROITIN SULFATE PROTEOGLYCAN 5 -RELATED"/>
    <property type="match status" value="1"/>
</dbReference>
<evidence type="ECO:0000259" key="11">
    <source>
        <dbReference type="PROSITE" id="PS52032"/>
    </source>
</evidence>
<reference evidence="12" key="3">
    <citation type="submission" date="2025-09" db="UniProtKB">
        <authorList>
            <consortium name="Ensembl"/>
        </authorList>
    </citation>
    <scope>IDENTIFICATION</scope>
</reference>
<protein>
    <recommendedName>
        <fullName evidence="14">SWI/SNF related, matrix associated, actin dependent regulator of chromatin subfamily c member 2</fullName>
    </recommendedName>
</protein>
<dbReference type="PROSITE" id="PS50090">
    <property type="entry name" value="MYB_LIKE"/>
    <property type="match status" value="1"/>
</dbReference>
<dbReference type="InterPro" id="IPR009057">
    <property type="entry name" value="Homeodomain-like_sf"/>
</dbReference>
<evidence type="ECO:0000259" key="8">
    <source>
        <dbReference type="PROSITE" id="PS50090"/>
    </source>
</evidence>
<dbReference type="InterPro" id="IPR017884">
    <property type="entry name" value="SANT_dom"/>
</dbReference>
<dbReference type="InterPro" id="IPR036388">
    <property type="entry name" value="WH-like_DNA-bd_sf"/>
</dbReference>
<dbReference type="Gene3D" id="3.40.50.10190">
    <property type="entry name" value="BRCT domain"/>
    <property type="match status" value="1"/>
</dbReference>
<evidence type="ECO:0008006" key="14">
    <source>
        <dbReference type="Google" id="ProtNLM"/>
    </source>
</evidence>
<dbReference type="GO" id="GO:0006355">
    <property type="term" value="P:regulation of DNA-templated transcription"/>
    <property type="evidence" value="ECO:0007669"/>
    <property type="project" value="UniProtKB-ARBA"/>
</dbReference>
<name>A0A669AXM9_ORENI</name>
<dbReference type="GO" id="GO:0045202">
    <property type="term" value="C:synapse"/>
    <property type="evidence" value="ECO:0007669"/>
    <property type="project" value="TreeGrafter"/>
</dbReference>
<evidence type="ECO:0000259" key="10">
    <source>
        <dbReference type="PROSITE" id="PS51293"/>
    </source>
</evidence>
<evidence type="ECO:0000256" key="6">
    <source>
        <dbReference type="ARBA" id="ARBA00049655"/>
    </source>
</evidence>
<feature type="domain" description="Myb-like" evidence="8">
    <location>
        <begin position="525"/>
        <end position="575"/>
    </location>
</feature>
<keyword evidence="13" id="KW-1185">Reference proteome</keyword>
<dbReference type="FunFam" id="1.10.10.60:FF:000014">
    <property type="entry name" value="SWI/SNF complex subunit SMARCC2 isoform C"/>
    <property type="match status" value="1"/>
</dbReference>
<dbReference type="GO" id="GO:0031981">
    <property type="term" value="C:nuclear lumen"/>
    <property type="evidence" value="ECO:0007669"/>
    <property type="project" value="UniProtKB-ARBA"/>
</dbReference>
<dbReference type="Proteomes" id="UP000005207">
    <property type="component" value="Linkage group LG11"/>
</dbReference>
<dbReference type="PROSITE" id="PS50934">
    <property type="entry name" value="SWIRM"/>
    <property type="match status" value="1"/>
</dbReference>
<sequence length="818" mass="92816">MATAATTAGGTGSGGPTTGPVGGLTAVGRKKDGGPSAKFWESSDTISQLETVRLWIGKHYKKYVQNDSPSSKSLAGLVVQLLHFQEDAFGRRVNNPALTKLPAKCFLDFKAGGALCHILGSVYKFKSEQGWRRFDLQNPSRMDRNVEMFLNVEKNLVQNNCLTRPTVYLSPDIEQKQASKLKDIIKRHQGSITDDKSKATHIIYPSLSQQEEEEWLRPVMRKDKQVLVHWGLYPDSYDTWVSASELDGDPEDPPSTDRPWKVHAKWVLDTDAFNEWMNEEDYEVDENKKPVSFRQRIFPKEEEVCVFAKRRRSPSPPSTPAESRKKGDCCYVTCLLILLQDDEEQGKSEINRLDANEDNVTEQTHHIVIPSYAAWFDYNSIHEIERRSHIYKNAAFIYLAYRNFMIDTYRLNPQEYLTSTSCRRNLTGDVCAIMRVHAFLEQWGLVNYQVDAESRPLPMGPPPTPHFTVLADTPSGLMPLNHRPQPIPPPQPMPNFADKGKDKPIDLQNFSLRSDLYNKKSIKGKAGSTTREWTEQETLLLLEALEMYKDDWNKVSEHVGSRTQDECILHFLRLPIEDPYLESTEATLGPLAYQPIPFSQSGNPVMSTVAFLASVVDPRVASAAAKAALGESWWEKAINCRLLKKISFLKLTKFLLFFFSFSSDKDKEESMETSSSDQEKEKEEKTPTEEGEDKSKKLEHDIGEGNIATAAAAALASAATKAKHLAAVEERKIKSLVALLVETQMKKLEIKLRHFEELETIMDREKEATQQQSTHFEVCYPRLMHCNVNSLQTSPSSGKKQATTWTSLRPKWTHRYTQ</sequence>
<gene>
    <name evidence="12" type="primary">smarcc1a</name>
</gene>
<dbReference type="GO" id="GO:0016514">
    <property type="term" value="C:SWI/SNF complex"/>
    <property type="evidence" value="ECO:0007669"/>
    <property type="project" value="UniProtKB-ARBA"/>
</dbReference>